<evidence type="ECO:0000313" key="1">
    <source>
        <dbReference type="EMBL" id="ETN74708.1"/>
    </source>
</evidence>
<name>W2SYQ4_NECAM</name>
<dbReference type="Proteomes" id="UP000053676">
    <property type="component" value="Unassembled WGS sequence"/>
</dbReference>
<dbReference type="KEGG" id="nai:NECAME_12797"/>
<accession>W2SYQ4</accession>
<evidence type="ECO:0000313" key="2">
    <source>
        <dbReference type="Proteomes" id="UP000053676"/>
    </source>
</evidence>
<keyword evidence="2" id="KW-1185">Reference proteome</keyword>
<organism evidence="1 2">
    <name type="scientific">Necator americanus</name>
    <name type="common">Human hookworm</name>
    <dbReference type="NCBI Taxonomy" id="51031"/>
    <lineage>
        <taxon>Eukaryota</taxon>
        <taxon>Metazoa</taxon>
        <taxon>Ecdysozoa</taxon>
        <taxon>Nematoda</taxon>
        <taxon>Chromadorea</taxon>
        <taxon>Rhabditida</taxon>
        <taxon>Rhabditina</taxon>
        <taxon>Rhabditomorpha</taxon>
        <taxon>Strongyloidea</taxon>
        <taxon>Ancylostomatidae</taxon>
        <taxon>Bunostominae</taxon>
        <taxon>Necator</taxon>
    </lineage>
</organism>
<protein>
    <submittedName>
        <fullName evidence="1">Uncharacterized protein</fullName>
    </submittedName>
</protein>
<dbReference type="AlphaFoldDB" id="W2SYQ4"/>
<reference evidence="2" key="1">
    <citation type="journal article" date="2014" name="Nat. Genet.">
        <title>Genome of the human hookworm Necator americanus.</title>
        <authorList>
            <person name="Tang Y.T."/>
            <person name="Gao X."/>
            <person name="Rosa B.A."/>
            <person name="Abubucker S."/>
            <person name="Hallsworth-Pepin K."/>
            <person name="Martin J."/>
            <person name="Tyagi R."/>
            <person name="Heizer E."/>
            <person name="Zhang X."/>
            <person name="Bhonagiri-Palsikar V."/>
            <person name="Minx P."/>
            <person name="Warren W.C."/>
            <person name="Wang Q."/>
            <person name="Zhan B."/>
            <person name="Hotez P.J."/>
            <person name="Sternberg P.W."/>
            <person name="Dougall A."/>
            <person name="Gaze S.T."/>
            <person name="Mulvenna J."/>
            <person name="Sotillo J."/>
            <person name="Ranganathan S."/>
            <person name="Rabelo E.M."/>
            <person name="Wilson R.K."/>
            <person name="Felgner P.L."/>
            <person name="Bethony J."/>
            <person name="Hawdon J.M."/>
            <person name="Gasser R.B."/>
            <person name="Loukas A."/>
            <person name="Mitreva M."/>
        </authorList>
    </citation>
    <scope>NUCLEOTIDE SEQUENCE [LARGE SCALE GENOMIC DNA]</scope>
</reference>
<gene>
    <name evidence="1" type="ORF">NECAME_12797</name>
</gene>
<dbReference type="EMBL" id="KI660340">
    <property type="protein sequence ID" value="ETN74708.1"/>
    <property type="molecule type" value="Genomic_DNA"/>
</dbReference>
<proteinExistence type="predicted"/>
<sequence length="85" mass="10135">MNNPYIDPYKVNNEVASNHFYAEEKIYSQNWMTRNHRHGPLRDVVTTILLKYRTFGRVPVLLTIRRQLLDPLNDQFEALLYCVLP</sequence>